<proteinExistence type="predicted"/>
<protein>
    <submittedName>
        <fullName evidence="1">Uncharacterized protein</fullName>
    </submittedName>
</protein>
<dbReference type="AlphaFoldDB" id="A0AAW1VZK8"/>
<gene>
    <name evidence="1" type="ORF">M0R45_036414</name>
</gene>
<reference evidence="1 2" key="1">
    <citation type="journal article" date="2023" name="G3 (Bethesda)">
        <title>A chromosome-length genome assembly and annotation of blackberry (Rubus argutus, cv. 'Hillquist').</title>
        <authorList>
            <person name="Bruna T."/>
            <person name="Aryal R."/>
            <person name="Dudchenko O."/>
            <person name="Sargent D.J."/>
            <person name="Mead D."/>
            <person name="Buti M."/>
            <person name="Cavallini A."/>
            <person name="Hytonen T."/>
            <person name="Andres J."/>
            <person name="Pham M."/>
            <person name="Weisz D."/>
            <person name="Mascagni F."/>
            <person name="Usai G."/>
            <person name="Natali L."/>
            <person name="Bassil N."/>
            <person name="Fernandez G.E."/>
            <person name="Lomsadze A."/>
            <person name="Armour M."/>
            <person name="Olukolu B."/>
            <person name="Poorten T."/>
            <person name="Britton C."/>
            <person name="Davik J."/>
            <person name="Ashrafi H."/>
            <person name="Aiden E.L."/>
            <person name="Borodovsky M."/>
            <person name="Worthington M."/>
        </authorList>
    </citation>
    <scope>NUCLEOTIDE SEQUENCE [LARGE SCALE GENOMIC DNA]</scope>
    <source>
        <strain evidence="1">PI 553951</strain>
    </source>
</reference>
<keyword evidence="2" id="KW-1185">Reference proteome</keyword>
<name>A0AAW1VZK8_RUBAR</name>
<dbReference type="Proteomes" id="UP001457282">
    <property type="component" value="Unassembled WGS sequence"/>
</dbReference>
<evidence type="ECO:0000313" key="2">
    <source>
        <dbReference type="Proteomes" id="UP001457282"/>
    </source>
</evidence>
<organism evidence="1 2">
    <name type="scientific">Rubus argutus</name>
    <name type="common">Southern blackberry</name>
    <dbReference type="NCBI Taxonomy" id="59490"/>
    <lineage>
        <taxon>Eukaryota</taxon>
        <taxon>Viridiplantae</taxon>
        <taxon>Streptophyta</taxon>
        <taxon>Embryophyta</taxon>
        <taxon>Tracheophyta</taxon>
        <taxon>Spermatophyta</taxon>
        <taxon>Magnoliopsida</taxon>
        <taxon>eudicotyledons</taxon>
        <taxon>Gunneridae</taxon>
        <taxon>Pentapetalae</taxon>
        <taxon>rosids</taxon>
        <taxon>fabids</taxon>
        <taxon>Rosales</taxon>
        <taxon>Rosaceae</taxon>
        <taxon>Rosoideae</taxon>
        <taxon>Rosoideae incertae sedis</taxon>
        <taxon>Rubus</taxon>
    </lineage>
</organism>
<sequence>MFPPRISLRSLETFLLGGLCDNMNYEVAKMDNVLLNQVSSKFGIILPGSEVPKWFRCRKDPNFICEFLVGYPLGWISICELSIEIPQNLKRENIGLALCAIFECTQSNSADYCFRVQVLINDGYSGRHEFHFYPMQTESAHVWLKYIPLETRPKMDKVSWLLPDMCKVKFYCSGNSGLVSFKSCGVHVVCHQVDDAMSVNGTYAQEQWLSSSLEPMNGRKRKHPSTSDNT</sequence>
<accession>A0AAW1VZK8</accession>
<dbReference type="EMBL" id="JBEDUW010000007">
    <property type="protein sequence ID" value="KAK9912552.1"/>
    <property type="molecule type" value="Genomic_DNA"/>
</dbReference>
<comment type="caution">
    <text evidence="1">The sequence shown here is derived from an EMBL/GenBank/DDBJ whole genome shotgun (WGS) entry which is preliminary data.</text>
</comment>
<evidence type="ECO:0000313" key="1">
    <source>
        <dbReference type="EMBL" id="KAK9912552.1"/>
    </source>
</evidence>